<dbReference type="PANTHER" id="PTHR34773:SF1">
    <property type="entry name" value="FLAGELLAR SECRETION CHAPERONE FLIS"/>
    <property type="match status" value="1"/>
</dbReference>
<keyword evidence="7" id="KW-0282">Flagellum</keyword>
<keyword evidence="5" id="KW-0143">Chaperone</keyword>
<evidence type="ECO:0000256" key="5">
    <source>
        <dbReference type="ARBA" id="ARBA00023186"/>
    </source>
</evidence>
<evidence type="ECO:0000256" key="3">
    <source>
        <dbReference type="ARBA" id="ARBA00022490"/>
    </source>
</evidence>
<evidence type="ECO:0000256" key="6">
    <source>
        <dbReference type="PIRNR" id="PIRNR039090"/>
    </source>
</evidence>
<reference evidence="7 8" key="1">
    <citation type="submission" date="2023-06" db="EMBL/GenBank/DDBJ databases">
        <title>Pelomonas sp. PFR6 16S ribosomal RNA gene Genome sequencing and assembly.</title>
        <authorList>
            <person name="Woo H."/>
        </authorList>
    </citation>
    <scope>NUCLEOTIDE SEQUENCE [LARGE SCALE GENOMIC DNA]</scope>
    <source>
        <strain evidence="7 8">PFR6</strain>
    </source>
</reference>
<evidence type="ECO:0000256" key="4">
    <source>
        <dbReference type="ARBA" id="ARBA00022795"/>
    </source>
</evidence>
<comment type="subcellular location">
    <subcellularLocation>
        <location evidence="1 6">Cytoplasm</location>
        <location evidence="1 6">Cytosol</location>
    </subcellularLocation>
</comment>
<keyword evidence="8" id="KW-1185">Reference proteome</keyword>
<evidence type="ECO:0000256" key="1">
    <source>
        <dbReference type="ARBA" id="ARBA00004514"/>
    </source>
</evidence>
<keyword evidence="4 6" id="KW-1005">Bacterial flagellum biogenesis</keyword>
<dbReference type="Pfam" id="PF02561">
    <property type="entry name" value="FliS"/>
    <property type="match status" value="1"/>
</dbReference>
<dbReference type="Proteomes" id="UP001228044">
    <property type="component" value="Unassembled WGS sequence"/>
</dbReference>
<evidence type="ECO:0000313" key="8">
    <source>
        <dbReference type="Proteomes" id="UP001228044"/>
    </source>
</evidence>
<comment type="caution">
    <text evidence="7">The sequence shown here is derived from an EMBL/GenBank/DDBJ whole genome shotgun (WGS) entry which is preliminary data.</text>
</comment>
<keyword evidence="3 6" id="KW-0963">Cytoplasm</keyword>
<organism evidence="7 8">
    <name type="scientific">Roseateles violae</name>
    <dbReference type="NCBI Taxonomy" id="3058042"/>
    <lineage>
        <taxon>Bacteria</taxon>
        <taxon>Pseudomonadati</taxon>
        <taxon>Pseudomonadota</taxon>
        <taxon>Betaproteobacteria</taxon>
        <taxon>Burkholderiales</taxon>
        <taxon>Sphaerotilaceae</taxon>
        <taxon>Roseateles</taxon>
    </lineage>
</organism>
<dbReference type="CDD" id="cd16098">
    <property type="entry name" value="FliS"/>
    <property type="match status" value="1"/>
</dbReference>
<dbReference type="RefSeq" id="WP_290358106.1">
    <property type="nucleotide sequence ID" value="NZ_JAUHHC010000002.1"/>
</dbReference>
<dbReference type="Gene3D" id="1.20.120.340">
    <property type="entry name" value="Flagellar protein FliS"/>
    <property type="match status" value="1"/>
</dbReference>
<evidence type="ECO:0000256" key="2">
    <source>
        <dbReference type="ARBA" id="ARBA00008787"/>
    </source>
</evidence>
<sequence length="144" mass="15348">MNALATAFEPARSRNAFASKFYHQTSVQTGLEAASPHQLVVMLFDGLVDAIAQARGAIAADNVELKCRAIGRALRIVDEGLKGALDMKAGGDLAADLSALYSFVIQRLTDANLHSDEAALEECKRVITPIREAWLAIAPQAKAA</sequence>
<dbReference type="NCBIfam" id="TIGR00208">
    <property type="entry name" value="fliS"/>
    <property type="match status" value="1"/>
</dbReference>
<comment type="similarity">
    <text evidence="2 6">Belongs to the FliS family.</text>
</comment>
<protein>
    <recommendedName>
        <fullName evidence="6">Flagellar secretion chaperone FliS</fullName>
    </recommendedName>
</protein>
<dbReference type="InterPro" id="IPR036584">
    <property type="entry name" value="FliS_sf"/>
</dbReference>
<keyword evidence="7" id="KW-0969">Cilium</keyword>
<dbReference type="PIRSF" id="PIRSF039090">
    <property type="entry name" value="Flis"/>
    <property type="match status" value="1"/>
</dbReference>
<evidence type="ECO:0000313" key="7">
    <source>
        <dbReference type="EMBL" id="MDN3919777.1"/>
    </source>
</evidence>
<gene>
    <name evidence="7" type="primary">fliS</name>
    <name evidence="7" type="ORF">QWJ38_05720</name>
</gene>
<dbReference type="SUPFAM" id="SSF101116">
    <property type="entry name" value="Flagellar export chaperone FliS"/>
    <property type="match status" value="1"/>
</dbReference>
<dbReference type="PANTHER" id="PTHR34773">
    <property type="entry name" value="FLAGELLAR SECRETION CHAPERONE FLIS"/>
    <property type="match status" value="1"/>
</dbReference>
<proteinExistence type="inferred from homology"/>
<name>A0ABT8DNQ6_9BURK</name>
<keyword evidence="7" id="KW-0966">Cell projection</keyword>
<accession>A0ABT8DNQ6</accession>
<dbReference type="InterPro" id="IPR003713">
    <property type="entry name" value="FliS"/>
</dbReference>
<dbReference type="EMBL" id="JAUHHC010000002">
    <property type="protein sequence ID" value="MDN3919777.1"/>
    <property type="molecule type" value="Genomic_DNA"/>
</dbReference>